<feature type="non-terminal residue" evidence="4">
    <location>
        <position position="1"/>
    </location>
</feature>
<gene>
    <name evidence="4" type="ORF">g.51970</name>
</gene>
<reference evidence="4" key="1">
    <citation type="submission" date="2015-11" db="EMBL/GenBank/DDBJ databases">
        <title>De novo transcriptome assembly of four potential Pierce s Disease insect vectors from Arizona vineyards.</title>
        <authorList>
            <person name="Tassone E.E."/>
        </authorList>
    </citation>
    <scope>NUCLEOTIDE SEQUENCE</scope>
</reference>
<keyword evidence="2" id="KW-0472">Membrane</keyword>
<keyword evidence="2" id="KW-0812">Transmembrane</keyword>
<proteinExistence type="predicted"/>
<sequence>YNKFMGGVDMSDRMVVHYPHALKNKKFYLRIFFHLLNVSIVNAWVVFRNCENNKMSLIDFKLDLCTTIFDTCKSKKRKGRPSQDNERRTTKKRARAGCRSEVRFDGEGHFPEKKDLTNAVRCRSKECVRRTRY</sequence>
<feature type="transmembrane region" description="Helical" evidence="2">
    <location>
        <begin position="27"/>
        <end position="47"/>
    </location>
</feature>
<dbReference type="Pfam" id="PF13843">
    <property type="entry name" value="DDE_Tnp_1_7"/>
    <property type="match status" value="1"/>
</dbReference>
<evidence type="ECO:0000313" key="4">
    <source>
        <dbReference type="EMBL" id="JAT16972.1"/>
    </source>
</evidence>
<dbReference type="EMBL" id="GEBQ01023005">
    <property type="protein sequence ID" value="JAT16972.1"/>
    <property type="molecule type" value="Transcribed_RNA"/>
</dbReference>
<protein>
    <recommendedName>
        <fullName evidence="3">PiggyBac transposable element-derived protein domain-containing protein</fullName>
    </recommendedName>
</protein>
<name>A0A1B6KZU9_9HEMI</name>
<dbReference type="PANTHER" id="PTHR47272">
    <property type="entry name" value="DDE_TNP_1_7 DOMAIN-CONTAINING PROTEIN"/>
    <property type="match status" value="1"/>
</dbReference>
<organism evidence="4">
    <name type="scientific">Graphocephala atropunctata</name>
    <dbReference type="NCBI Taxonomy" id="36148"/>
    <lineage>
        <taxon>Eukaryota</taxon>
        <taxon>Metazoa</taxon>
        <taxon>Ecdysozoa</taxon>
        <taxon>Arthropoda</taxon>
        <taxon>Hexapoda</taxon>
        <taxon>Insecta</taxon>
        <taxon>Pterygota</taxon>
        <taxon>Neoptera</taxon>
        <taxon>Paraneoptera</taxon>
        <taxon>Hemiptera</taxon>
        <taxon>Auchenorrhyncha</taxon>
        <taxon>Membracoidea</taxon>
        <taxon>Cicadellidae</taxon>
        <taxon>Cicadellinae</taxon>
        <taxon>Cicadellini</taxon>
        <taxon>Graphocephala</taxon>
    </lineage>
</organism>
<evidence type="ECO:0000256" key="2">
    <source>
        <dbReference type="SAM" id="Phobius"/>
    </source>
</evidence>
<feature type="region of interest" description="Disordered" evidence="1">
    <location>
        <begin position="74"/>
        <end position="96"/>
    </location>
</feature>
<dbReference type="AlphaFoldDB" id="A0A1B6KZU9"/>
<feature type="non-terminal residue" evidence="4">
    <location>
        <position position="133"/>
    </location>
</feature>
<dbReference type="PANTHER" id="PTHR47272:SF2">
    <property type="entry name" value="PIGGYBAC TRANSPOSABLE ELEMENT-DERIVED PROTEIN 3-LIKE"/>
    <property type="match status" value="1"/>
</dbReference>
<feature type="domain" description="PiggyBac transposable element-derived protein" evidence="3">
    <location>
        <begin position="1"/>
        <end position="44"/>
    </location>
</feature>
<evidence type="ECO:0000256" key="1">
    <source>
        <dbReference type="SAM" id="MobiDB-lite"/>
    </source>
</evidence>
<dbReference type="InterPro" id="IPR029526">
    <property type="entry name" value="PGBD"/>
</dbReference>
<accession>A0A1B6KZU9</accession>
<keyword evidence="2" id="KW-1133">Transmembrane helix</keyword>
<evidence type="ECO:0000259" key="3">
    <source>
        <dbReference type="Pfam" id="PF13843"/>
    </source>
</evidence>